<dbReference type="EMBL" id="JADEXQ010000063">
    <property type="protein sequence ID" value="MBE9031444.1"/>
    <property type="molecule type" value="Genomic_DNA"/>
</dbReference>
<accession>A0A928Z470</accession>
<dbReference type="InterPro" id="IPR000932">
    <property type="entry name" value="PS_antenna-like"/>
</dbReference>
<name>A0A928Z470_9CYAN</name>
<feature type="transmembrane region" description="Helical" evidence="9">
    <location>
        <begin position="99"/>
        <end position="119"/>
    </location>
</feature>
<dbReference type="GO" id="GO:0031676">
    <property type="term" value="C:plasma membrane-derived thylakoid membrane"/>
    <property type="evidence" value="ECO:0007669"/>
    <property type="project" value="UniProtKB-SubCell"/>
</dbReference>
<keyword evidence="6" id="KW-0157">Chromophore</keyword>
<feature type="transmembrane region" description="Helical" evidence="9">
    <location>
        <begin position="228"/>
        <end position="249"/>
    </location>
</feature>
<keyword evidence="2" id="KW-0148">Chlorophyll</keyword>
<gene>
    <name evidence="10" type="ORF">IQ266_17050</name>
</gene>
<organism evidence="10 11">
    <name type="scientific">Romeriopsis navalis LEGE 11480</name>
    <dbReference type="NCBI Taxonomy" id="2777977"/>
    <lineage>
        <taxon>Bacteria</taxon>
        <taxon>Bacillati</taxon>
        <taxon>Cyanobacteriota</taxon>
        <taxon>Cyanophyceae</taxon>
        <taxon>Leptolyngbyales</taxon>
        <taxon>Leptolyngbyaceae</taxon>
        <taxon>Romeriopsis</taxon>
        <taxon>Romeriopsis navalis</taxon>
    </lineage>
</organism>
<dbReference type="Pfam" id="PF00421">
    <property type="entry name" value="PSII"/>
    <property type="match status" value="1"/>
</dbReference>
<evidence type="ECO:0000256" key="9">
    <source>
        <dbReference type="SAM" id="Phobius"/>
    </source>
</evidence>
<evidence type="ECO:0000313" key="10">
    <source>
        <dbReference type="EMBL" id="MBE9031444.1"/>
    </source>
</evidence>
<dbReference type="Proteomes" id="UP000625316">
    <property type="component" value="Unassembled WGS sequence"/>
</dbReference>
<comment type="caution">
    <text evidence="10">The sequence shown here is derived from an EMBL/GenBank/DDBJ whole genome shotgun (WGS) entry which is preliminary data.</text>
</comment>
<evidence type="ECO:0000256" key="5">
    <source>
        <dbReference type="ARBA" id="ARBA00022989"/>
    </source>
</evidence>
<evidence type="ECO:0000256" key="3">
    <source>
        <dbReference type="ARBA" id="ARBA00022531"/>
    </source>
</evidence>
<evidence type="ECO:0000256" key="2">
    <source>
        <dbReference type="ARBA" id="ARBA00022494"/>
    </source>
</evidence>
<keyword evidence="3" id="KW-0602">Photosynthesis</keyword>
<dbReference type="SUPFAM" id="SSF161077">
    <property type="entry name" value="Photosystem II antenna protein-like"/>
    <property type="match status" value="1"/>
</dbReference>
<feature type="transmembrane region" description="Helical" evidence="9">
    <location>
        <begin position="147"/>
        <end position="168"/>
    </location>
</feature>
<dbReference type="RefSeq" id="WP_264326271.1">
    <property type="nucleotide sequence ID" value="NZ_JADEXQ010000063.1"/>
</dbReference>
<evidence type="ECO:0000256" key="6">
    <source>
        <dbReference type="ARBA" id="ARBA00022991"/>
    </source>
</evidence>
<dbReference type="AlphaFoldDB" id="A0A928Z470"/>
<evidence type="ECO:0000256" key="4">
    <source>
        <dbReference type="ARBA" id="ARBA00022692"/>
    </source>
</evidence>
<sequence length="354" mass="37815">MTTTINNNPLAQTFVPAGSKKSWLVGNARLVDFSGLWLSAHIAHAGLIMLWAGATTVMEVARLDLSLPLGEQGLLVLPHLAMLGIGIGEGGTIVDTDGFFAIGILHLAASAVLGAGGLFHLTTGADKLEIVGGKAKKFHFEWNDPRALGVILGHHLLFLGLGALAFVLRATQWGGIYDANLQSVRIVDAANIDPLRIFGYLFGQTASGWNPWGMAAVDNLEDIIGGHIWLSGLLIFGGIWHIIVPMLGWAKKVLRLGPDALLSYSLGGLAFMAFTSCLFVSHNTVAFPPEFYGSDRLMAANIQAGLAVVALVGHLWHAYRARTEAPMSADAFAWLQPEPIAIPSQTIDLEQQSE</sequence>
<evidence type="ECO:0000256" key="1">
    <source>
        <dbReference type="ARBA" id="ARBA00004636"/>
    </source>
</evidence>
<keyword evidence="4 9" id="KW-0812">Transmembrane</keyword>
<evidence type="ECO:0000256" key="7">
    <source>
        <dbReference type="ARBA" id="ARBA00023078"/>
    </source>
</evidence>
<feature type="transmembrane region" description="Helical" evidence="9">
    <location>
        <begin position="261"/>
        <end position="282"/>
    </location>
</feature>
<proteinExistence type="predicted"/>
<reference evidence="10" key="1">
    <citation type="submission" date="2020-10" db="EMBL/GenBank/DDBJ databases">
        <authorList>
            <person name="Castelo-Branco R."/>
            <person name="Eusebio N."/>
            <person name="Adriana R."/>
            <person name="Vieira A."/>
            <person name="Brugerolle De Fraissinette N."/>
            <person name="Rezende De Castro R."/>
            <person name="Schneider M.P."/>
            <person name="Vasconcelos V."/>
            <person name="Leao P.N."/>
        </authorList>
    </citation>
    <scope>NUCLEOTIDE SEQUENCE</scope>
    <source>
        <strain evidence="10">LEGE 11480</strain>
    </source>
</reference>
<keyword evidence="5 9" id="KW-1133">Transmembrane helix</keyword>
<evidence type="ECO:0000313" key="11">
    <source>
        <dbReference type="Proteomes" id="UP000625316"/>
    </source>
</evidence>
<feature type="transmembrane region" description="Helical" evidence="9">
    <location>
        <begin position="73"/>
        <end position="93"/>
    </location>
</feature>
<dbReference type="GO" id="GO:0009767">
    <property type="term" value="P:photosynthetic electron transport chain"/>
    <property type="evidence" value="ECO:0007669"/>
    <property type="project" value="InterPro"/>
</dbReference>
<comment type="subcellular location">
    <subcellularLocation>
        <location evidence="1">Cellular thylakoid membrane</location>
        <topology evidence="1">Multi-pass membrane protein</topology>
    </subcellularLocation>
</comment>
<feature type="transmembrane region" description="Helical" evidence="9">
    <location>
        <begin position="302"/>
        <end position="319"/>
    </location>
</feature>
<protein>
    <submittedName>
        <fullName evidence="10">Chlorophyll a/b binding light-harvesting protein</fullName>
    </submittedName>
</protein>
<keyword evidence="7" id="KW-0793">Thylakoid</keyword>
<dbReference type="GO" id="GO:0016168">
    <property type="term" value="F:chlorophyll binding"/>
    <property type="evidence" value="ECO:0007669"/>
    <property type="project" value="UniProtKB-KW"/>
</dbReference>
<dbReference type="InterPro" id="IPR036001">
    <property type="entry name" value="PS_II_antenna-like_sf"/>
</dbReference>
<feature type="transmembrane region" description="Helical" evidence="9">
    <location>
        <begin position="42"/>
        <end position="61"/>
    </location>
</feature>
<keyword evidence="11" id="KW-1185">Reference proteome</keyword>
<keyword evidence="8 9" id="KW-0472">Membrane</keyword>
<evidence type="ECO:0000256" key="8">
    <source>
        <dbReference type="ARBA" id="ARBA00023136"/>
    </source>
</evidence>
<dbReference type="GO" id="GO:0009521">
    <property type="term" value="C:photosystem"/>
    <property type="evidence" value="ECO:0007669"/>
    <property type="project" value="InterPro"/>
</dbReference>